<evidence type="ECO:0000256" key="8">
    <source>
        <dbReference type="ARBA" id="ARBA00048988"/>
    </source>
</evidence>
<dbReference type="Proteomes" id="UP000536604">
    <property type="component" value="Unassembled WGS sequence"/>
</dbReference>
<dbReference type="GO" id="GO:0043138">
    <property type="term" value="F:3'-5' DNA helicase activity"/>
    <property type="evidence" value="ECO:0007669"/>
    <property type="project" value="UniProtKB-EC"/>
</dbReference>
<evidence type="ECO:0000256" key="2">
    <source>
        <dbReference type="ARBA" id="ARBA00022801"/>
    </source>
</evidence>
<sequence>MISGTRNRDAGSAPDHGRPIAVPQLAIHKDFLTEFAALDKPVRERVAEVFTKFEQATHTGLHLEKITGARDDRFRTIRIDQFWRGVVLAPESGDTFLLLRVLPHDKAYEWAKTRRVSVNTATGRIELRDVAAMDSALPQLEKMAAKAPERLFAGVSDAVLRKLGVDEQTLGFARTLTEPFQVEAAQSLLPPVQWEVLYGLAAGMSPEQVWEELGAQITEEVDPEDLEAALRRSPERVLLVEGPAELMAVLASPFDLWRIYLHPAQRSAVEASYRGPARVSGGPGTGKTVVALHRAHRLARSGGPVLLTTFTSTLAEALEANLALLAESSGDAEAAGRVRVEHVDRLAHRVFREAHGRPNLLVQARERELWQRVVDRLGVDLSPAFLAEEWRQVVLARQVGSAAEYLQAKRTGRGRALAPTKKAQVWQAVWEFQKELSAQGLWTHETVCEEAARLLADRDDKPFAHVVVDEAQDLSAHQWRLLRAAVAEGPDDMFVVGDAHQRIYGPGITLGEVGVNVRGRSSKLSVNYRTTGEILGWSLGLMRGQAVSDLEGELDSLAGCRSEMRGAEPSVKGFATWDAELAYLRETVGAWIDAGVLPSEIGVSARSNRAVEQAVLALEEAGIPARALARGTAEGGGVAVGTMHRMKGLEFRCLAVVGAGSGQLPEPRGLTPEEEDPGAHSRDLLRERSLLFVACTRAREQLSVSWHQEPSPFIEALLS</sequence>
<evidence type="ECO:0000313" key="12">
    <source>
        <dbReference type="EMBL" id="MBB6119517.1"/>
    </source>
</evidence>
<proteinExistence type="predicted"/>
<dbReference type="GO" id="GO:0000725">
    <property type="term" value="P:recombinational repair"/>
    <property type="evidence" value="ECO:0007669"/>
    <property type="project" value="TreeGrafter"/>
</dbReference>
<dbReference type="InterPro" id="IPR027417">
    <property type="entry name" value="P-loop_NTPase"/>
</dbReference>
<dbReference type="PANTHER" id="PTHR11070:SF45">
    <property type="entry name" value="DNA 3'-5' HELICASE"/>
    <property type="match status" value="1"/>
</dbReference>
<dbReference type="Pfam" id="PF00580">
    <property type="entry name" value="UvrD-helicase"/>
    <property type="match status" value="1"/>
</dbReference>
<dbReference type="AlphaFoldDB" id="A0A841ILB0"/>
<dbReference type="GO" id="GO:0005524">
    <property type="term" value="F:ATP binding"/>
    <property type="evidence" value="ECO:0007669"/>
    <property type="project" value="UniProtKB-UniRule"/>
</dbReference>
<keyword evidence="4 9" id="KW-0067">ATP-binding</keyword>
<dbReference type="GO" id="GO:0016787">
    <property type="term" value="F:hydrolase activity"/>
    <property type="evidence" value="ECO:0007669"/>
    <property type="project" value="UniProtKB-UniRule"/>
</dbReference>
<keyword evidence="2 9" id="KW-0378">Hydrolase</keyword>
<dbReference type="EMBL" id="JACHJO010000004">
    <property type="protein sequence ID" value="MBB6119517.1"/>
    <property type="molecule type" value="Genomic_DNA"/>
</dbReference>
<name>A0A841ILB0_9ACTN</name>
<evidence type="ECO:0000256" key="9">
    <source>
        <dbReference type="PROSITE-ProRule" id="PRU00560"/>
    </source>
</evidence>
<evidence type="ECO:0000256" key="10">
    <source>
        <dbReference type="SAM" id="MobiDB-lite"/>
    </source>
</evidence>
<dbReference type="Pfam" id="PF13361">
    <property type="entry name" value="UvrD_C"/>
    <property type="match status" value="1"/>
</dbReference>
<evidence type="ECO:0000256" key="4">
    <source>
        <dbReference type="ARBA" id="ARBA00022840"/>
    </source>
</evidence>
<protein>
    <recommendedName>
        <fullName evidence="7">DNA 3'-5' helicase</fullName>
        <ecNumber evidence="7">5.6.2.4</ecNumber>
    </recommendedName>
</protein>
<evidence type="ECO:0000256" key="7">
    <source>
        <dbReference type="ARBA" id="ARBA00034808"/>
    </source>
</evidence>
<dbReference type="GO" id="GO:0003677">
    <property type="term" value="F:DNA binding"/>
    <property type="evidence" value="ECO:0007669"/>
    <property type="project" value="InterPro"/>
</dbReference>
<dbReference type="SUPFAM" id="SSF52540">
    <property type="entry name" value="P-loop containing nucleoside triphosphate hydrolases"/>
    <property type="match status" value="1"/>
</dbReference>
<evidence type="ECO:0000313" key="13">
    <source>
        <dbReference type="Proteomes" id="UP000536604"/>
    </source>
</evidence>
<evidence type="ECO:0000259" key="11">
    <source>
        <dbReference type="PROSITE" id="PS51198"/>
    </source>
</evidence>
<keyword evidence="5" id="KW-0413">Isomerase</keyword>
<reference evidence="12 13" key="1">
    <citation type="submission" date="2020-08" db="EMBL/GenBank/DDBJ databases">
        <title>Genomic Encyclopedia of Type Strains, Phase III (KMG-III): the genomes of soil and plant-associated and newly described type strains.</title>
        <authorList>
            <person name="Whitman W."/>
        </authorList>
    </citation>
    <scope>NUCLEOTIDE SEQUENCE [LARGE SCALE GENOMIC DNA]</scope>
    <source>
        <strain evidence="12 13">CECT 8712</strain>
    </source>
</reference>
<feature type="region of interest" description="Disordered" evidence="10">
    <location>
        <begin position="662"/>
        <end position="681"/>
    </location>
</feature>
<dbReference type="EC" id="5.6.2.4" evidence="7"/>
<accession>A0A841ILB0</accession>
<dbReference type="InterPro" id="IPR014017">
    <property type="entry name" value="DNA_helicase_UvrD-like_C"/>
</dbReference>
<comment type="caution">
    <text evidence="12">The sequence shown here is derived from an EMBL/GenBank/DDBJ whole genome shotgun (WGS) entry which is preliminary data.</text>
</comment>
<evidence type="ECO:0000256" key="5">
    <source>
        <dbReference type="ARBA" id="ARBA00023235"/>
    </source>
</evidence>
<keyword evidence="3 9" id="KW-0347">Helicase</keyword>
<keyword evidence="1 9" id="KW-0547">Nucleotide-binding</keyword>
<dbReference type="InterPro" id="IPR014016">
    <property type="entry name" value="UvrD-like_ATP-bd"/>
</dbReference>
<evidence type="ECO:0000256" key="3">
    <source>
        <dbReference type="ARBA" id="ARBA00022806"/>
    </source>
</evidence>
<dbReference type="PROSITE" id="PS51198">
    <property type="entry name" value="UVRD_HELICASE_ATP_BIND"/>
    <property type="match status" value="1"/>
</dbReference>
<dbReference type="InterPro" id="IPR000212">
    <property type="entry name" value="DNA_helicase_UvrD/REP"/>
</dbReference>
<comment type="catalytic activity">
    <reaction evidence="6">
        <text>Couples ATP hydrolysis with the unwinding of duplex DNA by translocating in the 3'-5' direction.</text>
        <dbReference type="EC" id="5.6.2.4"/>
    </reaction>
</comment>
<dbReference type="PANTHER" id="PTHR11070">
    <property type="entry name" value="UVRD / RECB / PCRA DNA HELICASE FAMILY MEMBER"/>
    <property type="match status" value="1"/>
</dbReference>
<keyword evidence="13" id="KW-1185">Reference proteome</keyword>
<feature type="domain" description="UvrD-like helicase ATP-binding" evidence="11">
    <location>
        <begin position="260"/>
        <end position="531"/>
    </location>
</feature>
<organism evidence="12 13">
    <name type="scientific">Nocardiopsis algeriensis</name>
    <dbReference type="NCBI Taxonomy" id="1478215"/>
    <lineage>
        <taxon>Bacteria</taxon>
        <taxon>Bacillati</taxon>
        <taxon>Actinomycetota</taxon>
        <taxon>Actinomycetes</taxon>
        <taxon>Streptosporangiales</taxon>
        <taxon>Nocardiopsidaceae</taxon>
        <taxon>Nocardiopsis</taxon>
    </lineage>
</organism>
<gene>
    <name evidence="12" type="ORF">FHS13_001466</name>
</gene>
<feature type="binding site" evidence="9">
    <location>
        <begin position="281"/>
        <end position="288"/>
    </location>
    <ligand>
        <name>ATP</name>
        <dbReference type="ChEBI" id="CHEBI:30616"/>
    </ligand>
</feature>
<dbReference type="Gene3D" id="3.40.50.300">
    <property type="entry name" value="P-loop containing nucleotide triphosphate hydrolases"/>
    <property type="match status" value="2"/>
</dbReference>
<evidence type="ECO:0000256" key="6">
    <source>
        <dbReference type="ARBA" id="ARBA00034617"/>
    </source>
</evidence>
<evidence type="ECO:0000256" key="1">
    <source>
        <dbReference type="ARBA" id="ARBA00022741"/>
    </source>
</evidence>
<comment type="catalytic activity">
    <reaction evidence="8">
        <text>ATP + H2O = ADP + phosphate + H(+)</text>
        <dbReference type="Rhea" id="RHEA:13065"/>
        <dbReference type="ChEBI" id="CHEBI:15377"/>
        <dbReference type="ChEBI" id="CHEBI:15378"/>
        <dbReference type="ChEBI" id="CHEBI:30616"/>
        <dbReference type="ChEBI" id="CHEBI:43474"/>
        <dbReference type="ChEBI" id="CHEBI:456216"/>
        <dbReference type="EC" id="5.6.2.4"/>
    </reaction>
</comment>